<comment type="caution">
    <text evidence="1">The sequence shown here is derived from an EMBL/GenBank/DDBJ whole genome shotgun (WGS) entry which is preliminary data.</text>
</comment>
<dbReference type="EMBL" id="JAEHFL010000001">
    <property type="protein sequence ID" value="MBK3426977.1"/>
    <property type="molecule type" value="Genomic_DNA"/>
</dbReference>
<dbReference type="AlphaFoldDB" id="A0A8I1HVG4"/>
<gene>
    <name evidence="1" type="ORF">JDP02_00390</name>
</gene>
<dbReference type="Pfam" id="PF19866">
    <property type="entry name" value="DUF6339"/>
    <property type="match status" value="1"/>
</dbReference>
<keyword evidence="2" id="KW-1185">Reference proteome</keyword>
<protein>
    <submittedName>
        <fullName evidence="1">Uncharacterized protein</fullName>
    </submittedName>
</protein>
<reference evidence="1 2" key="1">
    <citation type="submission" date="2020-12" db="EMBL/GenBank/DDBJ databases">
        <title>Draft genome sequence of the commensal strain Corynebacterium tuberculostearicum MFP09/CIP 102622 isolated from human skin.</title>
        <authorList>
            <person name="Boukerb A.M."/>
            <person name="Janvier X."/>
            <person name="Feuilloley M.G.J."/>
            <person name="Groboillot A."/>
        </authorList>
    </citation>
    <scope>NUCLEOTIDE SEQUENCE [LARGE SCALE GENOMIC DNA]</scope>
    <source>
        <strain evidence="1 2">CIP 102622</strain>
    </source>
</reference>
<dbReference type="RefSeq" id="WP_200435150.1">
    <property type="nucleotide sequence ID" value="NZ_CP073092.1"/>
</dbReference>
<organism evidence="1 2">
    <name type="scientific">Corynebacterium tuberculostearicum</name>
    <dbReference type="NCBI Taxonomy" id="38304"/>
    <lineage>
        <taxon>Bacteria</taxon>
        <taxon>Bacillati</taxon>
        <taxon>Actinomycetota</taxon>
        <taxon>Actinomycetes</taxon>
        <taxon>Mycobacteriales</taxon>
        <taxon>Corynebacteriaceae</taxon>
        <taxon>Corynebacterium</taxon>
    </lineage>
</organism>
<name>A0A8I1HVG4_9CORY</name>
<sequence length="254" mass="29095">MAITYFPRLTNSVAISLIGDFSRFNDPSELTQFAATRHEMQYHDPLATLLVEESELSEVRKKIVALANELGFPEQLGRQAVRSFDQPAAGILYNSIDLVPAEAANGEIWNFLTLALLPDIAAWRYPNVDAKYDFERWLGGDRNVFRKLWWRQATLGKTLNEKIGEDEAVGVMERPSLSANPINARAIISAFDEVYKHHTQLARSEVMRLAALHVRRLVPLIDFDFYKEDELRELLIPVIENSCVEYENEKRTKE</sequence>
<evidence type="ECO:0000313" key="1">
    <source>
        <dbReference type="EMBL" id="MBK3426977.1"/>
    </source>
</evidence>
<dbReference type="Proteomes" id="UP000603369">
    <property type="component" value="Unassembled WGS sequence"/>
</dbReference>
<proteinExistence type="predicted"/>
<accession>A0A8I1HVG4</accession>
<evidence type="ECO:0000313" key="2">
    <source>
        <dbReference type="Proteomes" id="UP000603369"/>
    </source>
</evidence>
<dbReference type="InterPro" id="IPR045920">
    <property type="entry name" value="DUF6339"/>
</dbReference>